<evidence type="ECO:0000313" key="1">
    <source>
        <dbReference type="EMBL" id="MCR2805108.1"/>
    </source>
</evidence>
<evidence type="ECO:0000313" key="2">
    <source>
        <dbReference type="Proteomes" id="UP001141950"/>
    </source>
</evidence>
<name>A0A9X2MNC8_9BACL</name>
<reference evidence="1" key="1">
    <citation type="submission" date="2022-08" db="EMBL/GenBank/DDBJ databases">
        <title>The genomic sequence of strain Paenibacillus sp. SCIV0701.</title>
        <authorList>
            <person name="Zhao H."/>
        </authorList>
    </citation>
    <scope>NUCLEOTIDE SEQUENCE</scope>
    <source>
        <strain evidence="1">SCIV0701</strain>
    </source>
</reference>
<proteinExistence type="predicted"/>
<dbReference type="Pfam" id="PF13028">
    <property type="entry name" value="DUF3889"/>
    <property type="match status" value="1"/>
</dbReference>
<accession>A0A9X2MNC8</accession>
<protein>
    <submittedName>
        <fullName evidence="1">YqzG/YhdC family protein</fullName>
    </submittedName>
</protein>
<keyword evidence="2" id="KW-1185">Reference proteome</keyword>
<comment type="caution">
    <text evidence="1">The sequence shown here is derived from an EMBL/GenBank/DDBJ whole genome shotgun (WGS) entry which is preliminary data.</text>
</comment>
<dbReference type="RefSeq" id="WP_257446952.1">
    <property type="nucleotide sequence ID" value="NZ_JANIPJ010000009.1"/>
</dbReference>
<dbReference type="AlphaFoldDB" id="A0A9X2MNC8"/>
<dbReference type="EMBL" id="JANIPJ010000009">
    <property type="protein sequence ID" value="MCR2805108.1"/>
    <property type="molecule type" value="Genomic_DNA"/>
</dbReference>
<sequence length="116" mass="13175">MKAIFLLLSMSYPETIQADSSAVQIASPSYAKWGRIAMEETAKAYRSASIVDYKYEGRFRGGGEEDEERFLLWLKQDGREFGVRVTLTVRTDTLVSVKLREVQPNGYTRSGRRGQT</sequence>
<dbReference type="InterPro" id="IPR024987">
    <property type="entry name" value="DUF3889"/>
</dbReference>
<gene>
    <name evidence="1" type="ORF">NQZ67_14575</name>
</gene>
<dbReference type="Gene3D" id="3.10.450.390">
    <property type="entry name" value="Protein of unknown function DUF3889"/>
    <property type="match status" value="1"/>
</dbReference>
<organism evidence="1 2">
    <name type="scientific">Paenibacillus soyae</name>
    <dbReference type="NCBI Taxonomy" id="2969249"/>
    <lineage>
        <taxon>Bacteria</taxon>
        <taxon>Bacillati</taxon>
        <taxon>Bacillota</taxon>
        <taxon>Bacilli</taxon>
        <taxon>Bacillales</taxon>
        <taxon>Paenibacillaceae</taxon>
        <taxon>Paenibacillus</taxon>
    </lineage>
</organism>
<dbReference type="Proteomes" id="UP001141950">
    <property type="component" value="Unassembled WGS sequence"/>
</dbReference>